<dbReference type="Gene3D" id="1.25.40.10">
    <property type="entry name" value="Tetratricopeptide repeat domain"/>
    <property type="match status" value="1"/>
</dbReference>
<evidence type="ECO:0000259" key="4">
    <source>
        <dbReference type="Pfam" id="PF17109"/>
    </source>
</evidence>
<gene>
    <name evidence="6" type="ORF">BO72DRAFT_478920</name>
</gene>
<dbReference type="InterPro" id="IPR031350">
    <property type="entry name" value="Goodbye_dom"/>
</dbReference>
<keyword evidence="7" id="KW-1185">Reference proteome</keyword>
<evidence type="ECO:0000259" key="5">
    <source>
        <dbReference type="Pfam" id="PF24883"/>
    </source>
</evidence>
<feature type="domain" description="Fungal STAND N-terminal Goodbye" evidence="4">
    <location>
        <begin position="17"/>
        <end position="135"/>
    </location>
</feature>
<dbReference type="GeneID" id="63864875"/>
<evidence type="ECO:0000313" key="7">
    <source>
        <dbReference type="Proteomes" id="UP000249789"/>
    </source>
</evidence>
<proteinExistence type="predicted"/>
<organism evidence="6 7">
    <name type="scientific">Aspergillus fijiensis CBS 313.89</name>
    <dbReference type="NCBI Taxonomy" id="1448319"/>
    <lineage>
        <taxon>Eukaryota</taxon>
        <taxon>Fungi</taxon>
        <taxon>Dikarya</taxon>
        <taxon>Ascomycota</taxon>
        <taxon>Pezizomycotina</taxon>
        <taxon>Eurotiomycetes</taxon>
        <taxon>Eurotiomycetidae</taxon>
        <taxon>Eurotiales</taxon>
        <taxon>Aspergillaceae</taxon>
        <taxon>Aspergillus</taxon>
    </lineage>
</organism>
<dbReference type="PANTHER" id="PTHR10039">
    <property type="entry name" value="AMELOGENIN"/>
    <property type="match status" value="1"/>
</dbReference>
<sequence length="1402" mass="159341">MTIPHSEQDEYNLQEAWDRVCTSFMQTTHADLKTAPTKYTIEEVLDQIRAKQEEANEKNAKYQELKTVMNKTLTFVGLLGGIAAQGASMVFAPSSLCFNAVAYLINTGAKYKRIFSSLAELFRNVSDMLDRLQIYMRVPPDAVDIALRRIINDQLICFVDICALSIKVLKGHKVLIAIKVFAFGEDEGVSGQLARLESLVERESQMRATLGFESQKISERGILETKEGTKEINVTVTEILDLEKKRDIDQHTKKELEDLDRTLDRPSESWRVNQSRFRRLLDERIAGSGEWLAADPFYTSWARMESPSMSILGIAGGEGYGKSLFFTSAIKNLQESHSPIADDSRRTSVAYYFLDQERGTAGSLIRALKVLAWQIANTDPVYRKELVSIQSASAAADVGVLWNQLFSKSYKTDSTFFLLLDGLERVNREQLKQFVYLLAHLQNESATLGRLRLRILLSGQDEAVGRFKDQLGHEVVPVIDLALKNGADLHKFIENRIDRLENLAGSSEDSRALRSQVMEALTAKAHGDFINAGLLLDEVGVQQRPGDIRAILSRSGSSNRQDTIARKIARLSETLRETEITDLNEILTWMMYAPDRVLLAQLETVLLLKNGERSLKPLWMIITDHYSTLISVVGVARGDVKKGFPPYSRVVFASDVVKQFFRHRAEAKAQKKAILHEPASSLPEQVTEGEVRIVRRFLESVCDPDLFRKLGFEQYFGQLLKGKTAAPIDIDAEDTAHLRMLSTCLKVIDSDSSSGLGPLLGYAMNHFAHHLSQLDPSLVGAEDKLALGPPLVKLFQDPQTIQRWWRRAGHYDAELRSAWIYTDPYSEVVITWLQESAVIKGLSESQKDWVRSLTTKSEPDADLLEHIARHWIAEWLLHIEALKDIYSVFPNVYGYFNRTPQVRRVTDDSQIWELDSSRIFAAVDWGRQQVQPEVPESRAIFILAMTLHAYRKFDEAIEQYKLAISLAPADWNMQWRLAEAFSGNQDFASAIQTLEAAKGLAELNHIPEGSPDEPVWFLASMRQQLAWWYNASGQPDRAFAIYRPVLEIMRICRAGAQYSRLLQFLQSLRDTPSDFPELNQLTRAYCLLCDEKDFHDILFTLVRVNIETFDMACNHYRMSIAHATDQCVKAKEAGDDEWAEVQQGRQGTLMYYHALLRYEHVNQDVASRMNAIEEWERLWQMEHTDPLEHVYYAVRRRLPLAYFHEARQPQQCERTEALWLTKLEQLAELSTAEYLTWADKQYPARLLAPVLRAHVKIGLDILSDTDPLNDPDGYFRLAFHFMFVDLDDEALAAWSMIVPKLLGGATGDKDVQNGKLEGPLQAQCDGKCGTTWSYANDFYRLRQGTLELCDVCAPDHEMLYVPAYDPARRESVGEGNIQVGSEPAMSVDEWVARTRQYWGIKS</sequence>
<dbReference type="Gene3D" id="3.40.50.300">
    <property type="entry name" value="P-loop containing nucleotide triphosphate hydrolases"/>
    <property type="match status" value="1"/>
</dbReference>
<dbReference type="InterPro" id="IPR019734">
    <property type="entry name" value="TPR_rpt"/>
</dbReference>
<name>A0A8G1RRE4_9EURO</name>
<evidence type="ECO:0000256" key="2">
    <source>
        <dbReference type="PROSITE-ProRule" id="PRU00339"/>
    </source>
</evidence>
<dbReference type="PANTHER" id="PTHR10039:SF17">
    <property type="entry name" value="FUNGAL STAND N-TERMINAL GOODBYE DOMAIN-CONTAINING PROTEIN-RELATED"/>
    <property type="match status" value="1"/>
</dbReference>
<dbReference type="EMBL" id="KZ824659">
    <property type="protein sequence ID" value="RAK75336.1"/>
    <property type="molecule type" value="Genomic_DNA"/>
</dbReference>
<evidence type="ECO:0000313" key="6">
    <source>
        <dbReference type="EMBL" id="RAK75336.1"/>
    </source>
</evidence>
<evidence type="ECO:0000256" key="1">
    <source>
        <dbReference type="ARBA" id="ARBA00022737"/>
    </source>
</evidence>
<dbReference type="InterPro" id="IPR011990">
    <property type="entry name" value="TPR-like_helical_dom_sf"/>
</dbReference>
<evidence type="ECO:0000256" key="3">
    <source>
        <dbReference type="SAM" id="Coils"/>
    </source>
</evidence>
<reference evidence="6 7" key="1">
    <citation type="submission" date="2018-02" db="EMBL/GenBank/DDBJ databases">
        <title>The genomes of Aspergillus section Nigri reveals drivers in fungal speciation.</title>
        <authorList>
            <consortium name="DOE Joint Genome Institute"/>
            <person name="Vesth T.C."/>
            <person name="Nybo J."/>
            <person name="Theobald S."/>
            <person name="Brandl J."/>
            <person name="Frisvad J.C."/>
            <person name="Nielsen K.F."/>
            <person name="Lyhne E.K."/>
            <person name="Kogle M.E."/>
            <person name="Kuo A."/>
            <person name="Riley R."/>
            <person name="Clum A."/>
            <person name="Nolan M."/>
            <person name="Lipzen A."/>
            <person name="Salamov A."/>
            <person name="Henrissat B."/>
            <person name="Wiebenga A."/>
            <person name="De vries R.P."/>
            <person name="Grigoriev I.V."/>
            <person name="Mortensen U.H."/>
            <person name="Andersen M.R."/>
            <person name="Baker S.E."/>
        </authorList>
    </citation>
    <scope>NUCLEOTIDE SEQUENCE [LARGE SCALE GENOMIC DNA]</scope>
    <source>
        <strain evidence="6 7">CBS 313.89</strain>
    </source>
</reference>
<dbReference type="VEuPathDB" id="FungiDB:BO72DRAFT_478920"/>
<dbReference type="PROSITE" id="PS50005">
    <property type="entry name" value="TPR"/>
    <property type="match status" value="1"/>
</dbReference>
<dbReference type="Proteomes" id="UP000249789">
    <property type="component" value="Unassembled WGS sequence"/>
</dbReference>
<feature type="coiled-coil region" evidence="3">
    <location>
        <begin position="41"/>
        <end position="68"/>
    </location>
</feature>
<protein>
    <recommendedName>
        <fullName evidence="8">Fungal STAND N-terminal Goodbye domain-containing protein</fullName>
    </recommendedName>
</protein>
<dbReference type="InterPro" id="IPR027417">
    <property type="entry name" value="P-loop_NTPase"/>
</dbReference>
<keyword evidence="1" id="KW-0677">Repeat</keyword>
<dbReference type="RefSeq" id="XP_040799346.1">
    <property type="nucleotide sequence ID" value="XM_040947542.1"/>
</dbReference>
<keyword evidence="2" id="KW-0802">TPR repeat</keyword>
<evidence type="ECO:0008006" key="8">
    <source>
        <dbReference type="Google" id="ProtNLM"/>
    </source>
</evidence>
<dbReference type="SMART" id="SM00028">
    <property type="entry name" value="TPR"/>
    <property type="match status" value="2"/>
</dbReference>
<dbReference type="InterPro" id="IPR056884">
    <property type="entry name" value="NPHP3-like_N"/>
</dbReference>
<dbReference type="OrthoDB" id="2913095at2759"/>
<accession>A0A8G1RRE4</accession>
<feature type="domain" description="Nephrocystin 3-like N-terminal" evidence="5">
    <location>
        <begin position="287"/>
        <end position="458"/>
    </location>
</feature>
<dbReference type="SUPFAM" id="SSF48452">
    <property type="entry name" value="TPR-like"/>
    <property type="match status" value="1"/>
</dbReference>
<dbReference type="Pfam" id="PF17109">
    <property type="entry name" value="Goodbye"/>
    <property type="match status" value="1"/>
</dbReference>
<feature type="repeat" description="TPR" evidence="2">
    <location>
        <begin position="937"/>
        <end position="970"/>
    </location>
</feature>
<dbReference type="Pfam" id="PF24883">
    <property type="entry name" value="NPHP3_N"/>
    <property type="match status" value="1"/>
</dbReference>
<keyword evidence="3" id="KW-0175">Coiled coil</keyword>